<feature type="domain" description="Metallo-beta-lactamase" evidence="1">
    <location>
        <begin position="56"/>
        <end position="273"/>
    </location>
</feature>
<dbReference type="Gene3D" id="1.10.10.10">
    <property type="entry name" value="Winged helix-like DNA-binding domain superfamily/Winged helix DNA-binding domain"/>
    <property type="match status" value="1"/>
</dbReference>
<dbReference type="SUPFAM" id="SSF56281">
    <property type="entry name" value="Metallo-hydrolase/oxidoreductase"/>
    <property type="match status" value="1"/>
</dbReference>
<accession>A0A4R7BLF9</accession>
<dbReference type="Gene3D" id="3.60.15.10">
    <property type="entry name" value="Ribonuclease Z/Hydroxyacylglutathione hydrolase-like"/>
    <property type="match status" value="1"/>
</dbReference>
<organism evidence="2 3">
    <name type="scientific">Enterovirga rhinocerotis</name>
    <dbReference type="NCBI Taxonomy" id="1339210"/>
    <lineage>
        <taxon>Bacteria</taxon>
        <taxon>Pseudomonadati</taxon>
        <taxon>Pseudomonadota</taxon>
        <taxon>Alphaproteobacteria</taxon>
        <taxon>Hyphomicrobiales</taxon>
        <taxon>Methylobacteriaceae</taxon>
        <taxon>Enterovirga</taxon>
    </lineage>
</organism>
<dbReference type="InterPro" id="IPR036866">
    <property type="entry name" value="RibonucZ/Hydroxyglut_hydro"/>
</dbReference>
<evidence type="ECO:0000313" key="3">
    <source>
        <dbReference type="Proteomes" id="UP000295122"/>
    </source>
</evidence>
<dbReference type="InterPro" id="IPR036388">
    <property type="entry name" value="WH-like_DNA-bd_sf"/>
</dbReference>
<gene>
    <name evidence="2" type="ORF">EV668_4594</name>
</gene>
<protein>
    <submittedName>
        <fullName evidence="2">Glyoxylase-like metal-dependent hydrolase (Beta-lactamase superfamily II)</fullName>
    </submittedName>
</protein>
<dbReference type="Proteomes" id="UP000295122">
    <property type="component" value="Unassembled WGS sequence"/>
</dbReference>
<keyword evidence="2" id="KW-0378">Hydrolase</keyword>
<dbReference type="PANTHER" id="PTHR23131">
    <property type="entry name" value="ENDORIBONUCLEASE LACTB2"/>
    <property type="match status" value="1"/>
</dbReference>
<dbReference type="SMART" id="SM00849">
    <property type="entry name" value="Lactamase_B"/>
    <property type="match status" value="1"/>
</dbReference>
<dbReference type="GO" id="GO:0016787">
    <property type="term" value="F:hydrolase activity"/>
    <property type="evidence" value="ECO:0007669"/>
    <property type="project" value="UniProtKB-KW"/>
</dbReference>
<comment type="caution">
    <text evidence="2">The sequence shown here is derived from an EMBL/GenBank/DDBJ whole genome shotgun (WGS) entry which is preliminary data.</text>
</comment>
<sequence>MHATPLRSGGAACSHEGMSASTLTHPFPAAPAAGETIEVAPGLLWARLPLPYRLDHVNIYLIEDGNGWAVLDTGIGNEATKDAWEQLLSGPLAGRPLTRLIVTHMHPDHVGAAGWLIDKLDLPLDMTETEYLQALLLTTNPESLGQDHYRRFYVDNGLGPEATEAVMTRGHDYLRLLTGLPQSFRRVIAGDRLIIGGRSFDVLTGGGHASEQMMLYCAEENLFLGADQVLPRISPNVSVYPRDPMGDPLGIFLRSLRSLKTAIPHDALVLPGHDLPFAGLHGRLDDMIAHHEERCGVIVEACRATPRSASELVPFVFSRPLDAHQTGFAFSEVLAHTNYLLRRGRLGLVDGLDGIHRWLAK</sequence>
<proteinExistence type="predicted"/>
<dbReference type="PANTHER" id="PTHR23131:SF4">
    <property type="entry name" value="METALLO-BETA-LACTAMASE SUPERFAMILY POTEIN"/>
    <property type="match status" value="1"/>
</dbReference>
<dbReference type="EMBL" id="SNZR01000017">
    <property type="protein sequence ID" value="TDR85472.1"/>
    <property type="molecule type" value="Genomic_DNA"/>
</dbReference>
<reference evidence="2 3" key="1">
    <citation type="submission" date="2019-03" db="EMBL/GenBank/DDBJ databases">
        <title>Genomic Encyclopedia of Type Strains, Phase IV (KMG-IV): sequencing the most valuable type-strain genomes for metagenomic binning, comparative biology and taxonomic classification.</title>
        <authorList>
            <person name="Goeker M."/>
        </authorList>
    </citation>
    <scope>NUCLEOTIDE SEQUENCE [LARGE SCALE GENOMIC DNA]</scope>
    <source>
        <strain evidence="2 3">DSM 25903</strain>
    </source>
</reference>
<dbReference type="InterPro" id="IPR048933">
    <property type="entry name" value="B_lactamase-like_C"/>
</dbReference>
<dbReference type="InterPro" id="IPR050662">
    <property type="entry name" value="Sec-metab_biosynth-thioest"/>
</dbReference>
<dbReference type="AlphaFoldDB" id="A0A4R7BLF9"/>
<evidence type="ECO:0000313" key="2">
    <source>
        <dbReference type="EMBL" id="TDR85472.1"/>
    </source>
</evidence>
<dbReference type="Pfam" id="PF21221">
    <property type="entry name" value="B_lactamase-like_C"/>
    <property type="match status" value="1"/>
</dbReference>
<evidence type="ECO:0000259" key="1">
    <source>
        <dbReference type="SMART" id="SM00849"/>
    </source>
</evidence>
<name>A0A4R7BLF9_9HYPH</name>
<dbReference type="InterPro" id="IPR001279">
    <property type="entry name" value="Metallo-B-lactamas"/>
</dbReference>
<keyword evidence="3" id="KW-1185">Reference proteome</keyword>
<dbReference type="Pfam" id="PF00753">
    <property type="entry name" value="Lactamase_B"/>
    <property type="match status" value="1"/>
</dbReference>